<name>A0A813IXU2_POLGL</name>
<dbReference type="SUPFAM" id="SSF47473">
    <property type="entry name" value="EF-hand"/>
    <property type="match status" value="1"/>
</dbReference>
<keyword evidence="1" id="KW-0106">Calcium</keyword>
<dbReference type="InterPro" id="IPR002048">
    <property type="entry name" value="EF_hand_dom"/>
</dbReference>
<reference evidence="4" key="1">
    <citation type="submission" date="2021-02" db="EMBL/GenBank/DDBJ databases">
        <authorList>
            <person name="Dougan E. K."/>
            <person name="Rhodes N."/>
            <person name="Thang M."/>
            <person name="Chan C."/>
        </authorList>
    </citation>
    <scope>NUCLEOTIDE SEQUENCE</scope>
</reference>
<dbReference type="PROSITE" id="PS00018">
    <property type="entry name" value="EF_HAND_1"/>
    <property type="match status" value="1"/>
</dbReference>
<comment type="caution">
    <text evidence="4">The sequence shown here is derived from an EMBL/GenBank/DDBJ whole genome shotgun (WGS) entry which is preliminary data.</text>
</comment>
<feature type="non-terminal residue" evidence="4">
    <location>
        <position position="1"/>
    </location>
</feature>
<dbReference type="EMBL" id="CAJNNW010015545">
    <property type="protein sequence ID" value="CAE8657834.1"/>
    <property type="molecule type" value="Genomic_DNA"/>
</dbReference>
<feature type="non-terminal residue" evidence="4">
    <location>
        <position position="194"/>
    </location>
</feature>
<evidence type="ECO:0000256" key="1">
    <source>
        <dbReference type="ARBA" id="ARBA00022837"/>
    </source>
</evidence>
<evidence type="ECO:0000313" key="4">
    <source>
        <dbReference type="EMBL" id="CAE8657834.1"/>
    </source>
</evidence>
<protein>
    <recommendedName>
        <fullName evidence="3">EF-hand domain-containing protein</fullName>
    </recommendedName>
</protein>
<dbReference type="InterPro" id="IPR018247">
    <property type="entry name" value="EF_Hand_1_Ca_BS"/>
</dbReference>
<dbReference type="Proteomes" id="UP000626109">
    <property type="component" value="Unassembled WGS sequence"/>
</dbReference>
<evidence type="ECO:0000313" key="5">
    <source>
        <dbReference type="Proteomes" id="UP000626109"/>
    </source>
</evidence>
<proteinExistence type="predicted"/>
<feature type="domain" description="EF-hand" evidence="3">
    <location>
        <begin position="14"/>
        <end position="49"/>
    </location>
</feature>
<dbReference type="PROSITE" id="PS50222">
    <property type="entry name" value="EF_HAND_2"/>
    <property type="match status" value="1"/>
</dbReference>
<dbReference type="InterPro" id="IPR011992">
    <property type="entry name" value="EF-hand-dom_pair"/>
</dbReference>
<organism evidence="4 5">
    <name type="scientific">Polarella glacialis</name>
    <name type="common">Dinoflagellate</name>
    <dbReference type="NCBI Taxonomy" id="89957"/>
    <lineage>
        <taxon>Eukaryota</taxon>
        <taxon>Sar</taxon>
        <taxon>Alveolata</taxon>
        <taxon>Dinophyceae</taxon>
        <taxon>Suessiales</taxon>
        <taxon>Suessiaceae</taxon>
        <taxon>Polarella</taxon>
    </lineage>
</organism>
<dbReference type="AlphaFoldDB" id="A0A813IXU2"/>
<evidence type="ECO:0000259" key="3">
    <source>
        <dbReference type="PROSITE" id="PS50222"/>
    </source>
</evidence>
<gene>
    <name evidence="4" type="ORF">PGLA2088_LOCUS13073</name>
</gene>
<evidence type="ECO:0000256" key="2">
    <source>
        <dbReference type="SAM" id="MobiDB-lite"/>
    </source>
</evidence>
<accession>A0A813IXU2</accession>
<dbReference type="GO" id="GO:0005509">
    <property type="term" value="F:calcium ion binding"/>
    <property type="evidence" value="ECO:0007669"/>
    <property type="project" value="InterPro"/>
</dbReference>
<dbReference type="Gene3D" id="1.10.238.10">
    <property type="entry name" value="EF-hand"/>
    <property type="match status" value="1"/>
</dbReference>
<sequence length="194" mass="22537">DDIYRLVRFLGFPVNKDAVSRIAAEVDASGTGSVSFQEFLKVVRFVRDHEFENIIRVFKRHCKDEAREKLHMDKFKIALSDMQYYVTDDVKTNILETMDDLHDDDHFIKEEVAEFLREYRRCNGFTEESAAEIKEGFDAQCRFVNEKRAFAIHQDAVQDGTEIGSPRSPKHQTPSAERRTSLMGRRTSQVNLLN</sequence>
<feature type="region of interest" description="Disordered" evidence="2">
    <location>
        <begin position="157"/>
        <end position="194"/>
    </location>
</feature>